<evidence type="ECO:0000256" key="1">
    <source>
        <dbReference type="ARBA" id="ARBA00004123"/>
    </source>
</evidence>
<comment type="caution">
    <text evidence="9">The sequence shown here is derived from an EMBL/GenBank/DDBJ whole genome shotgun (WGS) entry which is preliminary data.</text>
</comment>
<dbReference type="GO" id="GO:0005634">
    <property type="term" value="C:nucleus"/>
    <property type="evidence" value="ECO:0007669"/>
    <property type="project" value="UniProtKB-SubCell"/>
</dbReference>
<accession>A0A8K0GQ62</accession>
<dbReference type="NCBIfam" id="TIGR01568">
    <property type="entry name" value="A_thal_3678"/>
    <property type="match status" value="1"/>
</dbReference>
<evidence type="ECO:0000313" key="9">
    <source>
        <dbReference type="EMBL" id="KAF3432718.1"/>
    </source>
</evidence>
<reference evidence="9" key="1">
    <citation type="submission" date="2020-03" db="EMBL/GenBank/DDBJ databases">
        <title>A high-quality chromosome-level genome assembly of a woody plant with both climbing and erect habits, Rhamnella rubrinervis.</title>
        <authorList>
            <person name="Lu Z."/>
            <person name="Yang Y."/>
            <person name="Zhu X."/>
            <person name="Sun Y."/>
        </authorList>
    </citation>
    <scope>NUCLEOTIDE SEQUENCE</scope>
    <source>
        <strain evidence="9">BYM</strain>
        <tissue evidence="9">Leaf</tissue>
    </source>
</reference>
<dbReference type="PROSITE" id="PS51754">
    <property type="entry name" value="OVATE"/>
    <property type="match status" value="1"/>
</dbReference>
<feature type="compositionally biased region" description="Basic residues" evidence="7">
    <location>
        <begin position="12"/>
        <end position="22"/>
    </location>
</feature>
<comment type="function">
    <text evidence="6">Transcriptional repressor that regulates multiple aspects of plant growth and development.</text>
</comment>
<evidence type="ECO:0000256" key="6">
    <source>
        <dbReference type="RuleBase" id="RU367028"/>
    </source>
</evidence>
<dbReference type="Pfam" id="PF04844">
    <property type="entry name" value="Ovate"/>
    <property type="match status" value="1"/>
</dbReference>
<dbReference type="OrthoDB" id="1928390at2759"/>
<evidence type="ECO:0000256" key="3">
    <source>
        <dbReference type="ARBA" id="ARBA00023015"/>
    </source>
</evidence>
<comment type="subcellular location">
    <subcellularLocation>
        <location evidence="1 6">Nucleus</location>
    </subcellularLocation>
</comment>
<keyword evidence="3 6" id="KW-0805">Transcription regulation</keyword>
<evidence type="ECO:0000256" key="7">
    <source>
        <dbReference type="SAM" id="MobiDB-lite"/>
    </source>
</evidence>
<evidence type="ECO:0000313" key="10">
    <source>
        <dbReference type="Proteomes" id="UP000796880"/>
    </source>
</evidence>
<dbReference type="PANTHER" id="PTHR33057">
    <property type="entry name" value="TRANSCRIPTION REPRESSOR OFP7-RELATED"/>
    <property type="match status" value="1"/>
</dbReference>
<dbReference type="EMBL" id="VOIH02000011">
    <property type="protein sequence ID" value="KAF3432718.1"/>
    <property type="molecule type" value="Genomic_DNA"/>
</dbReference>
<dbReference type="GO" id="GO:0045892">
    <property type="term" value="P:negative regulation of DNA-templated transcription"/>
    <property type="evidence" value="ECO:0007669"/>
    <property type="project" value="UniProtKB-UniRule"/>
</dbReference>
<dbReference type="Proteomes" id="UP000796880">
    <property type="component" value="Unassembled WGS sequence"/>
</dbReference>
<evidence type="ECO:0000256" key="2">
    <source>
        <dbReference type="ARBA" id="ARBA00022491"/>
    </source>
</evidence>
<evidence type="ECO:0000256" key="5">
    <source>
        <dbReference type="ARBA" id="ARBA00023242"/>
    </source>
</evidence>
<dbReference type="InterPro" id="IPR006458">
    <property type="entry name" value="Ovate_C"/>
</dbReference>
<proteinExistence type="predicted"/>
<organism evidence="9 10">
    <name type="scientific">Rhamnella rubrinervis</name>
    <dbReference type="NCBI Taxonomy" id="2594499"/>
    <lineage>
        <taxon>Eukaryota</taxon>
        <taxon>Viridiplantae</taxon>
        <taxon>Streptophyta</taxon>
        <taxon>Embryophyta</taxon>
        <taxon>Tracheophyta</taxon>
        <taxon>Spermatophyta</taxon>
        <taxon>Magnoliopsida</taxon>
        <taxon>eudicotyledons</taxon>
        <taxon>Gunneridae</taxon>
        <taxon>Pentapetalae</taxon>
        <taxon>rosids</taxon>
        <taxon>fabids</taxon>
        <taxon>Rosales</taxon>
        <taxon>Rhamnaceae</taxon>
        <taxon>rhamnoid group</taxon>
        <taxon>Rhamneae</taxon>
        <taxon>Rhamnella</taxon>
    </lineage>
</organism>
<keyword evidence="5 6" id="KW-0539">Nucleus</keyword>
<feature type="domain" description="OVATE" evidence="8">
    <location>
        <begin position="48"/>
        <end position="105"/>
    </location>
</feature>
<keyword evidence="10" id="KW-1185">Reference proteome</keyword>
<dbReference type="PANTHER" id="PTHR33057:SF110">
    <property type="entry name" value="TRANSCRIPTION REPRESSOR"/>
    <property type="match status" value="1"/>
</dbReference>
<gene>
    <name evidence="9" type="ORF">FNV43_RR23820</name>
</gene>
<feature type="region of interest" description="Disordered" evidence="7">
    <location>
        <begin position="1"/>
        <end position="22"/>
    </location>
</feature>
<protein>
    <recommendedName>
        <fullName evidence="6">Transcription repressor</fullName>
    </recommendedName>
    <alternativeName>
        <fullName evidence="6">Ovate family protein</fullName>
    </alternativeName>
</protein>
<keyword evidence="4 6" id="KW-0804">Transcription</keyword>
<name>A0A8K0GQ62_9ROSA</name>
<dbReference type="AlphaFoldDB" id="A0A8K0GQ62"/>
<keyword evidence="2 6" id="KW-0678">Repressor</keyword>
<dbReference type="InterPro" id="IPR038933">
    <property type="entry name" value="Ovate"/>
</dbReference>
<sequence>MDATGDEELSYRKMRKKKKKSQKWNNRVSLSASLPDDVCGVFAETMCLVKFTSDPVSDMRDSILEMIHDIGGCDWNQMEELIYCYLALNSPELHQFITHAFLSLI</sequence>
<evidence type="ECO:0000256" key="4">
    <source>
        <dbReference type="ARBA" id="ARBA00023163"/>
    </source>
</evidence>
<evidence type="ECO:0000259" key="8">
    <source>
        <dbReference type="PROSITE" id="PS51754"/>
    </source>
</evidence>